<evidence type="ECO:0000313" key="1">
    <source>
        <dbReference type="EMBL" id="HIS92835.1"/>
    </source>
</evidence>
<dbReference type="EMBL" id="DVJN01000152">
    <property type="protein sequence ID" value="HIS92835.1"/>
    <property type="molecule type" value="Genomic_DNA"/>
</dbReference>
<reference evidence="1" key="1">
    <citation type="submission" date="2020-10" db="EMBL/GenBank/DDBJ databases">
        <authorList>
            <person name="Gilroy R."/>
        </authorList>
    </citation>
    <scope>NUCLEOTIDE SEQUENCE</scope>
    <source>
        <strain evidence="1">13766</strain>
    </source>
</reference>
<organism evidence="1 2">
    <name type="scientific">Candidatus Alectryocaccomicrobium excrementavium</name>
    <dbReference type="NCBI Taxonomy" id="2840668"/>
    <lineage>
        <taxon>Bacteria</taxon>
        <taxon>Bacillati</taxon>
        <taxon>Bacillota</taxon>
        <taxon>Clostridia</taxon>
        <taxon>Candidatus Alectryocaccomicrobium</taxon>
    </lineage>
</organism>
<dbReference type="AlphaFoldDB" id="A0A9D1G1N3"/>
<comment type="caution">
    <text evidence="1">The sequence shown here is derived from an EMBL/GenBank/DDBJ whole genome shotgun (WGS) entry which is preliminary data.</text>
</comment>
<name>A0A9D1G1N3_9FIRM</name>
<protein>
    <submittedName>
        <fullName evidence="1">Uncharacterized protein</fullName>
    </submittedName>
</protein>
<proteinExistence type="predicted"/>
<evidence type="ECO:0000313" key="2">
    <source>
        <dbReference type="Proteomes" id="UP000824140"/>
    </source>
</evidence>
<gene>
    <name evidence="1" type="ORF">IAA84_07480</name>
</gene>
<accession>A0A9D1G1N3</accession>
<sequence>MTITTYEELLSLLDSMGFIAFGGRTGIPNLADVTRASAWHTGRDTDPWEWKRMLSERRDGIYTRVAGGQALFISHAWHPVFIAAYTPQLSMEERWEMGQVSQAAWELHRLFSQRDTWAKHDLRAHAPEKGFHGALETLMAEMEIVMSGESQRLSVDLRPLGWPSIEYMRTDVYAPEAVERAAQLDAEDARLKIITQRGKIAAL</sequence>
<dbReference type="Proteomes" id="UP000824140">
    <property type="component" value="Unassembled WGS sequence"/>
</dbReference>
<dbReference type="InterPro" id="IPR056298">
    <property type="entry name" value="AlkZ-rel"/>
</dbReference>
<reference evidence="1" key="2">
    <citation type="journal article" date="2021" name="PeerJ">
        <title>Extensive microbial diversity within the chicken gut microbiome revealed by metagenomics and culture.</title>
        <authorList>
            <person name="Gilroy R."/>
            <person name="Ravi A."/>
            <person name="Getino M."/>
            <person name="Pursley I."/>
            <person name="Horton D.L."/>
            <person name="Alikhan N.F."/>
            <person name="Baker D."/>
            <person name="Gharbi K."/>
            <person name="Hall N."/>
            <person name="Watson M."/>
            <person name="Adriaenssens E.M."/>
            <person name="Foster-Nyarko E."/>
            <person name="Jarju S."/>
            <person name="Secka A."/>
            <person name="Antonio M."/>
            <person name="Oren A."/>
            <person name="Chaudhuri R.R."/>
            <person name="La Ragione R."/>
            <person name="Hildebrand F."/>
            <person name="Pallen M.J."/>
        </authorList>
    </citation>
    <scope>NUCLEOTIDE SEQUENCE</scope>
    <source>
        <strain evidence="1">13766</strain>
    </source>
</reference>
<dbReference type="Pfam" id="PF24741">
    <property type="entry name" value="AlkZ-rel"/>
    <property type="match status" value="1"/>
</dbReference>